<evidence type="ECO:0000313" key="1">
    <source>
        <dbReference type="EMBL" id="CAB4855121.1"/>
    </source>
</evidence>
<accession>A0A6J7CCG2</accession>
<sequence length="395" mass="41280">MKRLLIIVIASLVVSLPANAATLKQISVKSLTPLTTIGSVSDVSGVLTRGSEIVIYGSRDDKSYVRAMDSSGKELWSSELSPDLNTIATAGTVDSSGNIWIAGSASKTVIAPAPTETLNPINPDDLSATIIGKEIELNAVAVWKIPMGISTPETFLNQQESAVLVNSITSDGSGTSLVGVIATETGSAGFLMSTDAAGTYIDSIKIGSQATNINSVLRNKDGSKTLVGSSSEVLGGKKLLGLTDGIIMALDSKNEVTKVVRSSEVKAKRSWNTASSTYLLGGTVIKGSTTQSAVTKFSKTFAPQWTYRFNSTGSTYTAGSSRALIASTSTIQTLRGWVPKTARALLLTFNTKGLITEAYSGPSKSNEVFGLIESKELGVVVFAISEQTISAFLAN</sequence>
<dbReference type="AlphaFoldDB" id="A0A6J7CCG2"/>
<dbReference type="EMBL" id="CAFBLH010000001">
    <property type="protein sequence ID" value="CAB4855121.1"/>
    <property type="molecule type" value="Genomic_DNA"/>
</dbReference>
<reference evidence="1" key="1">
    <citation type="submission" date="2020-05" db="EMBL/GenBank/DDBJ databases">
        <authorList>
            <person name="Chiriac C."/>
            <person name="Salcher M."/>
            <person name="Ghai R."/>
            <person name="Kavagutti S V."/>
        </authorList>
    </citation>
    <scope>NUCLEOTIDE SEQUENCE</scope>
</reference>
<protein>
    <submittedName>
        <fullName evidence="1">Unannotated protein</fullName>
    </submittedName>
</protein>
<name>A0A6J7CCG2_9ZZZZ</name>
<organism evidence="1">
    <name type="scientific">freshwater metagenome</name>
    <dbReference type="NCBI Taxonomy" id="449393"/>
    <lineage>
        <taxon>unclassified sequences</taxon>
        <taxon>metagenomes</taxon>
        <taxon>ecological metagenomes</taxon>
    </lineage>
</organism>
<gene>
    <name evidence="1" type="ORF">UFOPK3342_00024</name>
</gene>
<proteinExistence type="predicted"/>